<dbReference type="SMART" id="SM00382">
    <property type="entry name" value="AAA"/>
    <property type="match status" value="1"/>
</dbReference>
<dbReference type="GO" id="GO:0046677">
    <property type="term" value="P:response to antibiotic"/>
    <property type="evidence" value="ECO:0007669"/>
    <property type="project" value="UniProtKB-KW"/>
</dbReference>
<evidence type="ECO:0000256" key="2">
    <source>
        <dbReference type="ARBA" id="ARBA00022448"/>
    </source>
</evidence>
<comment type="subcellular location">
    <subcellularLocation>
        <location evidence="1">Cell membrane</location>
        <topology evidence="1">Peripheral membrane protein</topology>
    </subcellularLocation>
</comment>
<organism evidence="10 11">
    <name type="scientific">Rugosimonospora africana</name>
    <dbReference type="NCBI Taxonomy" id="556532"/>
    <lineage>
        <taxon>Bacteria</taxon>
        <taxon>Bacillati</taxon>
        <taxon>Actinomycetota</taxon>
        <taxon>Actinomycetes</taxon>
        <taxon>Micromonosporales</taxon>
        <taxon>Micromonosporaceae</taxon>
        <taxon>Rugosimonospora</taxon>
    </lineage>
</organism>
<dbReference type="GO" id="GO:0005524">
    <property type="term" value="F:ATP binding"/>
    <property type="evidence" value="ECO:0007669"/>
    <property type="project" value="UniProtKB-KW"/>
</dbReference>
<dbReference type="Gene3D" id="3.40.50.300">
    <property type="entry name" value="P-loop containing nucleotide triphosphate hydrolases"/>
    <property type="match status" value="1"/>
</dbReference>
<name>A0A8J3VNX2_9ACTN</name>
<reference evidence="10" key="1">
    <citation type="submission" date="2021-01" db="EMBL/GenBank/DDBJ databases">
        <title>Whole genome shotgun sequence of Rugosimonospora africana NBRC 104875.</title>
        <authorList>
            <person name="Komaki H."/>
            <person name="Tamura T."/>
        </authorList>
    </citation>
    <scope>NUCLEOTIDE SEQUENCE</scope>
    <source>
        <strain evidence="10">NBRC 104875</strain>
    </source>
</reference>
<evidence type="ECO:0000313" key="10">
    <source>
        <dbReference type="EMBL" id="GIH13480.1"/>
    </source>
</evidence>
<keyword evidence="4" id="KW-0547">Nucleotide-binding</keyword>
<feature type="domain" description="ABC transporter" evidence="9">
    <location>
        <begin position="28"/>
        <end position="253"/>
    </location>
</feature>
<dbReference type="CDD" id="cd03230">
    <property type="entry name" value="ABC_DR_subfamily_A"/>
    <property type="match status" value="1"/>
</dbReference>
<dbReference type="GO" id="GO:0005886">
    <property type="term" value="C:plasma membrane"/>
    <property type="evidence" value="ECO:0007669"/>
    <property type="project" value="UniProtKB-SubCell"/>
</dbReference>
<proteinExistence type="predicted"/>
<evidence type="ECO:0000256" key="6">
    <source>
        <dbReference type="ARBA" id="ARBA00022967"/>
    </source>
</evidence>
<protein>
    <submittedName>
        <fullName evidence="10">ABC transporter</fullName>
    </submittedName>
</protein>
<keyword evidence="11" id="KW-1185">Reference proteome</keyword>
<evidence type="ECO:0000256" key="7">
    <source>
        <dbReference type="ARBA" id="ARBA00023136"/>
    </source>
</evidence>
<evidence type="ECO:0000256" key="3">
    <source>
        <dbReference type="ARBA" id="ARBA00022475"/>
    </source>
</evidence>
<keyword evidence="2" id="KW-0813">Transport</keyword>
<dbReference type="Pfam" id="PF00005">
    <property type="entry name" value="ABC_tran"/>
    <property type="match status" value="1"/>
</dbReference>
<dbReference type="InterPro" id="IPR050763">
    <property type="entry name" value="ABC_transporter_ATP-binding"/>
</dbReference>
<dbReference type="InterPro" id="IPR027417">
    <property type="entry name" value="P-loop_NTPase"/>
</dbReference>
<dbReference type="SUPFAM" id="SSF52540">
    <property type="entry name" value="P-loop containing nucleoside triphosphate hydrolases"/>
    <property type="match status" value="1"/>
</dbReference>
<dbReference type="PROSITE" id="PS50893">
    <property type="entry name" value="ABC_TRANSPORTER_2"/>
    <property type="match status" value="1"/>
</dbReference>
<keyword evidence="7" id="KW-0472">Membrane</keyword>
<keyword evidence="5" id="KW-0067">ATP-binding</keyword>
<keyword evidence="8" id="KW-0046">Antibiotic resistance</keyword>
<dbReference type="Proteomes" id="UP000642748">
    <property type="component" value="Unassembled WGS sequence"/>
</dbReference>
<dbReference type="PANTHER" id="PTHR42711">
    <property type="entry name" value="ABC TRANSPORTER ATP-BINDING PROTEIN"/>
    <property type="match status" value="1"/>
</dbReference>
<sequence>MAGDSTRGAYRPTRAFVHSGRMTDDVAIRVRGLQKTYGDHVAVGGLDLDVARGECFALLGPNGAGKTTTVEILEGYRPRSAGEVTVLGLDPRRPTRDWRARVGIVLQSTGEFEALTVREVINHFALYYPAPRDPAELIEAVGLAEKATARAGTLSGGQRRRLDVALGVIGRPELLFLDEPTTGFDPEARQEFWDLIRQLSAEGTTILLTTHYLYEAEALANRVGVINNGRMIEVATPATLGGRATAATVVSWDARDGRQSVSTDTPTAQVSKLSAEFGGEVPGLTVARPTLEDIYLSMINAGKGEQ</sequence>
<evidence type="ECO:0000256" key="5">
    <source>
        <dbReference type="ARBA" id="ARBA00022840"/>
    </source>
</evidence>
<keyword evidence="6" id="KW-1278">Translocase</keyword>
<accession>A0A8J3VNX2</accession>
<evidence type="ECO:0000259" key="9">
    <source>
        <dbReference type="PROSITE" id="PS50893"/>
    </source>
</evidence>
<comment type="caution">
    <text evidence="10">The sequence shown here is derived from an EMBL/GenBank/DDBJ whole genome shotgun (WGS) entry which is preliminary data.</text>
</comment>
<dbReference type="PANTHER" id="PTHR42711:SF17">
    <property type="entry name" value="ABC TRANSPORTER ATP-BINDING PROTEIN"/>
    <property type="match status" value="1"/>
</dbReference>
<dbReference type="FunFam" id="3.40.50.300:FF:000589">
    <property type="entry name" value="ABC transporter, ATP-binding subunit"/>
    <property type="match status" value="1"/>
</dbReference>
<gene>
    <name evidence="10" type="ORF">Raf01_16520</name>
</gene>
<dbReference type="InterPro" id="IPR003439">
    <property type="entry name" value="ABC_transporter-like_ATP-bd"/>
</dbReference>
<dbReference type="PROSITE" id="PS00211">
    <property type="entry name" value="ABC_TRANSPORTER_1"/>
    <property type="match status" value="1"/>
</dbReference>
<keyword evidence="3" id="KW-1003">Cell membrane</keyword>
<dbReference type="AlphaFoldDB" id="A0A8J3VNX2"/>
<evidence type="ECO:0000256" key="8">
    <source>
        <dbReference type="ARBA" id="ARBA00023251"/>
    </source>
</evidence>
<evidence type="ECO:0000256" key="4">
    <source>
        <dbReference type="ARBA" id="ARBA00022741"/>
    </source>
</evidence>
<dbReference type="InterPro" id="IPR017871">
    <property type="entry name" value="ABC_transporter-like_CS"/>
</dbReference>
<dbReference type="GO" id="GO:0016887">
    <property type="term" value="F:ATP hydrolysis activity"/>
    <property type="evidence" value="ECO:0007669"/>
    <property type="project" value="InterPro"/>
</dbReference>
<dbReference type="InterPro" id="IPR003593">
    <property type="entry name" value="AAA+_ATPase"/>
</dbReference>
<dbReference type="EMBL" id="BONZ01000015">
    <property type="protein sequence ID" value="GIH13480.1"/>
    <property type="molecule type" value="Genomic_DNA"/>
</dbReference>
<evidence type="ECO:0000256" key="1">
    <source>
        <dbReference type="ARBA" id="ARBA00004202"/>
    </source>
</evidence>
<evidence type="ECO:0000313" key="11">
    <source>
        <dbReference type="Proteomes" id="UP000642748"/>
    </source>
</evidence>